<dbReference type="AlphaFoldDB" id="A0A511UWK9"/>
<dbReference type="PANTHER" id="PTHR39426">
    <property type="entry name" value="HOMOLOGY TO DEATH-ON-CURING PROTEIN OF PHAGE P1"/>
    <property type="match status" value="1"/>
</dbReference>
<gene>
    <name evidence="2" type="primary">doc</name>
    <name evidence="2" type="ORF">CQU01_12120</name>
</gene>
<keyword evidence="3" id="KW-1185">Reference proteome</keyword>
<dbReference type="GO" id="GO:0016301">
    <property type="term" value="F:kinase activity"/>
    <property type="evidence" value="ECO:0007669"/>
    <property type="project" value="InterPro"/>
</dbReference>
<dbReference type="InterPro" id="IPR006440">
    <property type="entry name" value="Doc"/>
</dbReference>
<evidence type="ECO:0000313" key="2">
    <source>
        <dbReference type="EMBL" id="GEN30974.1"/>
    </source>
</evidence>
<dbReference type="SUPFAM" id="SSF140931">
    <property type="entry name" value="Fic-like"/>
    <property type="match status" value="1"/>
</dbReference>
<name>A0A511UWK9_9BACI</name>
<protein>
    <submittedName>
        <fullName evidence="2">Death-on-curing protein</fullName>
    </submittedName>
</protein>
<evidence type="ECO:0000259" key="1">
    <source>
        <dbReference type="PROSITE" id="PS51459"/>
    </source>
</evidence>
<organism evidence="2 3">
    <name type="scientific">Cerasibacillus quisquiliarum</name>
    <dbReference type="NCBI Taxonomy" id="227865"/>
    <lineage>
        <taxon>Bacteria</taxon>
        <taxon>Bacillati</taxon>
        <taxon>Bacillota</taxon>
        <taxon>Bacilli</taxon>
        <taxon>Bacillales</taxon>
        <taxon>Bacillaceae</taxon>
        <taxon>Cerasibacillus</taxon>
    </lineage>
</organism>
<sequence>MYEYLQPKDVLMIHEYSINRYGGLLGLNPKEGMHCVEAKCYLPQQSFEGIEHYPSIEEKAAAYMYYFTIGHCFVDGNKRVGYLTASTFLNLNGYEFILSDEELYSMSMSISDNEKRPTFNRVVDWVRKHIQKTT</sequence>
<dbReference type="Gene3D" id="1.20.120.1870">
    <property type="entry name" value="Fic/DOC protein, Fido domain"/>
    <property type="match status" value="1"/>
</dbReference>
<dbReference type="PANTHER" id="PTHR39426:SF1">
    <property type="entry name" value="HOMOLOGY TO DEATH-ON-CURING PROTEIN OF PHAGE P1"/>
    <property type="match status" value="1"/>
</dbReference>
<evidence type="ECO:0000313" key="3">
    <source>
        <dbReference type="Proteomes" id="UP000321491"/>
    </source>
</evidence>
<dbReference type="Proteomes" id="UP000321491">
    <property type="component" value="Unassembled WGS sequence"/>
</dbReference>
<dbReference type="NCBIfam" id="TIGR01550">
    <property type="entry name" value="DOC_P1"/>
    <property type="match status" value="1"/>
</dbReference>
<comment type="caution">
    <text evidence="2">The sequence shown here is derived from an EMBL/GenBank/DDBJ whole genome shotgun (WGS) entry which is preliminary data.</text>
</comment>
<dbReference type="OrthoDB" id="9802752at2"/>
<dbReference type="InterPro" id="IPR053737">
    <property type="entry name" value="Type_II_TA_Toxin"/>
</dbReference>
<dbReference type="PROSITE" id="PS51459">
    <property type="entry name" value="FIDO"/>
    <property type="match status" value="1"/>
</dbReference>
<dbReference type="RefSeq" id="WP_146936735.1">
    <property type="nucleotide sequence ID" value="NZ_BJXW01000011.1"/>
</dbReference>
<dbReference type="EMBL" id="BJXW01000011">
    <property type="protein sequence ID" value="GEN30974.1"/>
    <property type="molecule type" value="Genomic_DNA"/>
</dbReference>
<proteinExistence type="predicted"/>
<dbReference type="InterPro" id="IPR036597">
    <property type="entry name" value="Fido-like_dom_sf"/>
</dbReference>
<feature type="domain" description="Fido" evidence="1">
    <location>
        <begin position="5"/>
        <end position="128"/>
    </location>
</feature>
<accession>A0A511UWK9</accession>
<dbReference type="InterPro" id="IPR003812">
    <property type="entry name" value="Fido"/>
</dbReference>
<dbReference type="Pfam" id="PF02661">
    <property type="entry name" value="Fic"/>
    <property type="match status" value="1"/>
</dbReference>
<reference evidence="2 3" key="1">
    <citation type="submission" date="2019-07" db="EMBL/GenBank/DDBJ databases">
        <title>Whole genome shotgun sequence of Cerasibacillus quisquiliarum NBRC 102429.</title>
        <authorList>
            <person name="Hosoyama A."/>
            <person name="Uohara A."/>
            <person name="Ohji S."/>
            <person name="Ichikawa N."/>
        </authorList>
    </citation>
    <scope>NUCLEOTIDE SEQUENCE [LARGE SCALE GENOMIC DNA]</scope>
    <source>
        <strain evidence="2 3">NBRC 102429</strain>
    </source>
</reference>